<dbReference type="InterPro" id="IPR012318">
    <property type="entry name" value="HTH_CRP"/>
</dbReference>
<proteinExistence type="predicted"/>
<name>A0A369M4G8_9ACTN</name>
<sequence length="232" mass="25160">MLRWVEGGKKGGDGSVMEPAEFSLFGGVDPGEVPKLLARFDAHEESFEKGELLFREGDVPHEVGLVLSGALHVMQDDFWGNASIVSEVGEGDLFGASSACDPVPALDTHGLALVPTRALYLDTGRILNPPPGAPACHVRALANFARMLAGKYAVLNRKITHTAKRTTRGKVLSYLSEQAALAGSDLFAIPFNRQQLADYLEVDRAALSKVLARMRDEGVIDFDRSTFRLLRP</sequence>
<comment type="caution">
    <text evidence="6">The sequence shown here is derived from an EMBL/GenBank/DDBJ whole genome shotgun (WGS) entry which is preliminary data.</text>
</comment>
<dbReference type="SMART" id="SM00419">
    <property type="entry name" value="HTH_CRP"/>
    <property type="match status" value="1"/>
</dbReference>
<protein>
    <submittedName>
        <fullName evidence="6">Crp/Fnr family transcriptional regulator</fullName>
    </submittedName>
</protein>
<evidence type="ECO:0000256" key="1">
    <source>
        <dbReference type="ARBA" id="ARBA00023015"/>
    </source>
</evidence>
<evidence type="ECO:0000256" key="2">
    <source>
        <dbReference type="ARBA" id="ARBA00023125"/>
    </source>
</evidence>
<feature type="domain" description="Cyclic nucleotide-binding" evidence="4">
    <location>
        <begin position="24"/>
        <end position="95"/>
    </location>
</feature>
<dbReference type="InterPro" id="IPR014710">
    <property type="entry name" value="RmlC-like_jellyroll"/>
</dbReference>
<evidence type="ECO:0000313" key="7">
    <source>
        <dbReference type="Proteomes" id="UP000254000"/>
    </source>
</evidence>
<evidence type="ECO:0000259" key="5">
    <source>
        <dbReference type="PROSITE" id="PS51063"/>
    </source>
</evidence>
<keyword evidence="7" id="KW-1185">Reference proteome</keyword>
<dbReference type="SUPFAM" id="SSF51206">
    <property type="entry name" value="cAMP-binding domain-like"/>
    <property type="match status" value="1"/>
</dbReference>
<keyword evidence="3" id="KW-0804">Transcription</keyword>
<dbReference type="InterPro" id="IPR036390">
    <property type="entry name" value="WH_DNA-bd_sf"/>
</dbReference>
<feature type="domain" description="HTH crp-type" evidence="5">
    <location>
        <begin position="165"/>
        <end position="232"/>
    </location>
</feature>
<dbReference type="Pfam" id="PF13545">
    <property type="entry name" value="HTH_Crp_2"/>
    <property type="match status" value="1"/>
</dbReference>
<dbReference type="SUPFAM" id="SSF46785">
    <property type="entry name" value="Winged helix' DNA-binding domain"/>
    <property type="match status" value="1"/>
</dbReference>
<gene>
    <name evidence="6" type="ORF">C1877_08515</name>
</gene>
<dbReference type="AlphaFoldDB" id="A0A369M4G8"/>
<dbReference type="Proteomes" id="UP000254000">
    <property type="component" value="Unassembled WGS sequence"/>
</dbReference>
<dbReference type="SMART" id="SM00100">
    <property type="entry name" value="cNMP"/>
    <property type="match status" value="1"/>
</dbReference>
<dbReference type="PROSITE" id="PS51063">
    <property type="entry name" value="HTH_CRP_2"/>
    <property type="match status" value="1"/>
</dbReference>
<evidence type="ECO:0000259" key="4">
    <source>
        <dbReference type="PROSITE" id="PS50042"/>
    </source>
</evidence>
<dbReference type="InterPro" id="IPR000595">
    <property type="entry name" value="cNMP-bd_dom"/>
</dbReference>
<organism evidence="6 7">
    <name type="scientific">Gordonibacter pamelaeae</name>
    <dbReference type="NCBI Taxonomy" id="471189"/>
    <lineage>
        <taxon>Bacteria</taxon>
        <taxon>Bacillati</taxon>
        <taxon>Actinomycetota</taxon>
        <taxon>Coriobacteriia</taxon>
        <taxon>Eggerthellales</taxon>
        <taxon>Eggerthellaceae</taxon>
        <taxon>Gordonibacter</taxon>
    </lineage>
</organism>
<reference evidence="6 7" key="1">
    <citation type="journal article" date="2018" name="Elife">
        <title>Discovery and characterization of a prevalent human gut bacterial enzyme sufficient for the inactivation of a family of plant toxins.</title>
        <authorList>
            <person name="Koppel N."/>
            <person name="Bisanz J.E."/>
            <person name="Pandelia M.E."/>
            <person name="Turnbaugh P.J."/>
            <person name="Balskus E.P."/>
        </authorList>
    </citation>
    <scope>NUCLEOTIDE SEQUENCE [LARGE SCALE GENOMIC DNA]</scope>
    <source>
        <strain evidence="6 7">3C</strain>
    </source>
</reference>
<dbReference type="Gene3D" id="2.60.120.10">
    <property type="entry name" value="Jelly Rolls"/>
    <property type="match status" value="1"/>
</dbReference>
<dbReference type="Pfam" id="PF00027">
    <property type="entry name" value="cNMP_binding"/>
    <property type="match status" value="1"/>
</dbReference>
<dbReference type="PROSITE" id="PS50042">
    <property type="entry name" value="CNMP_BINDING_3"/>
    <property type="match status" value="1"/>
</dbReference>
<evidence type="ECO:0000256" key="3">
    <source>
        <dbReference type="ARBA" id="ARBA00023163"/>
    </source>
</evidence>
<dbReference type="EMBL" id="PPTS01000004">
    <property type="protein sequence ID" value="RDB65365.1"/>
    <property type="molecule type" value="Genomic_DNA"/>
</dbReference>
<dbReference type="CDD" id="cd00038">
    <property type="entry name" value="CAP_ED"/>
    <property type="match status" value="1"/>
</dbReference>
<accession>A0A369M4G8</accession>
<keyword evidence="2" id="KW-0238">DNA-binding</keyword>
<keyword evidence="1" id="KW-0805">Transcription regulation</keyword>
<dbReference type="InterPro" id="IPR018490">
    <property type="entry name" value="cNMP-bd_dom_sf"/>
</dbReference>
<dbReference type="GO" id="GO:0006355">
    <property type="term" value="P:regulation of DNA-templated transcription"/>
    <property type="evidence" value="ECO:0007669"/>
    <property type="project" value="InterPro"/>
</dbReference>
<evidence type="ECO:0000313" key="6">
    <source>
        <dbReference type="EMBL" id="RDB65365.1"/>
    </source>
</evidence>
<dbReference type="GO" id="GO:0003677">
    <property type="term" value="F:DNA binding"/>
    <property type="evidence" value="ECO:0007669"/>
    <property type="project" value="UniProtKB-KW"/>
</dbReference>
<dbReference type="OrthoDB" id="9774616at2"/>